<feature type="non-terminal residue" evidence="2">
    <location>
        <position position="1"/>
    </location>
</feature>
<dbReference type="EC" id="6.1.1.10" evidence="2"/>
<reference evidence="2" key="1">
    <citation type="submission" date="2020-02" db="EMBL/GenBank/DDBJ databases">
        <authorList>
            <person name="Meier V. D."/>
        </authorList>
    </citation>
    <scope>NUCLEOTIDE SEQUENCE</scope>
    <source>
        <strain evidence="2">AVDCRST_MAG77</strain>
    </source>
</reference>
<feature type="compositionally biased region" description="Basic residues" evidence="1">
    <location>
        <begin position="1"/>
        <end position="12"/>
    </location>
</feature>
<name>A0A6J4KGB5_9CHLR</name>
<feature type="non-terminal residue" evidence="2">
    <location>
        <position position="34"/>
    </location>
</feature>
<proteinExistence type="predicted"/>
<evidence type="ECO:0000256" key="1">
    <source>
        <dbReference type="SAM" id="MobiDB-lite"/>
    </source>
</evidence>
<keyword evidence="2" id="KW-0436">Ligase</keyword>
<accession>A0A6J4KGB5</accession>
<feature type="compositionally biased region" description="Basic and acidic residues" evidence="1">
    <location>
        <begin position="22"/>
        <end position="34"/>
    </location>
</feature>
<sequence>GPHLLHHYRNRLPQRSAPYRPFAREDRGRRGGAL</sequence>
<dbReference type="AlphaFoldDB" id="A0A6J4KGB5"/>
<evidence type="ECO:0000313" key="2">
    <source>
        <dbReference type="EMBL" id="CAA9305265.1"/>
    </source>
</evidence>
<gene>
    <name evidence="2" type="ORF">AVDCRST_MAG77-6030</name>
</gene>
<keyword evidence="2" id="KW-0030">Aminoacyl-tRNA synthetase</keyword>
<feature type="region of interest" description="Disordered" evidence="1">
    <location>
        <begin position="1"/>
        <end position="34"/>
    </location>
</feature>
<dbReference type="GO" id="GO:0004825">
    <property type="term" value="F:methionine-tRNA ligase activity"/>
    <property type="evidence" value="ECO:0007669"/>
    <property type="project" value="UniProtKB-EC"/>
</dbReference>
<protein>
    <submittedName>
        <fullName evidence="2">Methionyl-tRNA synthetase</fullName>
        <ecNumber evidence="2">6.1.1.10</ecNumber>
    </submittedName>
</protein>
<dbReference type="EMBL" id="CADCTC010000313">
    <property type="protein sequence ID" value="CAA9305265.1"/>
    <property type="molecule type" value="Genomic_DNA"/>
</dbReference>
<organism evidence="2">
    <name type="scientific">uncultured Chloroflexota bacterium</name>
    <dbReference type="NCBI Taxonomy" id="166587"/>
    <lineage>
        <taxon>Bacteria</taxon>
        <taxon>Bacillati</taxon>
        <taxon>Chloroflexota</taxon>
        <taxon>environmental samples</taxon>
    </lineage>
</organism>